<accession>A0A8J5GJE9</accession>
<sequence>MSSSERVPEDQPAPRRMLRALTMGSLGESNFDSEAVPSSLIEIAPILRVANEVELQSPRVAYLWILISSNPLMQQQQWKEQRIVPVLSNSNKTMAKKQNTRSLSNEITAACRCSNRKG</sequence>
<dbReference type="InterPro" id="IPR023175">
    <property type="entry name" value="Vta1/CALS_N_sf"/>
</dbReference>
<name>A0A8J5GJE9_ZINOF</name>
<gene>
    <name evidence="3" type="ORF">ZIOFF_034359</name>
</gene>
<keyword evidence="4" id="KW-1185">Reference proteome</keyword>
<evidence type="ECO:0000313" key="3">
    <source>
        <dbReference type="EMBL" id="KAG6508976.1"/>
    </source>
</evidence>
<evidence type="ECO:0000256" key="2">
    <source>
        <dbReference type="ARBA" id="ARBA00023136"/>
    </source>
</evidence>
<comment type="caution">
    <text evidence="3">The sequence shown here is derived from an EMBL/GenBank/DDBJ whole genome shotgun (WGS) entry which is preliminary data.</text>
</comment>
<proteinExistence type="predicted"/>
<comment type="subcellular location">
    <subcellularLocation>
        <location evidence="1">Endomembrane system</location>
    </subcellularLocation>
</comment>
<dbReference type="Proteomes" id="UP000734854">
    <property type="component" value="Unassembled WGS sequence"/>
</dbReference>
<dbReference type="Gene3D" id="1.25.40.270">
    <property type="entry name" value="Vacuolar protein sorting-associated protein vta1"/>
    <property type="match status" value="1"/>
</dbReference>
<keyword evidence="2" id="KW-0472">Membrane</keyword>
<protein>
    <submittedName>
        <fullName evidence="3">Uncharacterized protein</fullName>
    </submittedName>
</protein>
<evidence type="ECO:0000256" key="1">
    <source>
        <dbReference type="ARBA" id="ARBA00004308"/>
    </source>
</evidence>
<dbReference type="EMBL" id="JACMSC010000009">
    <property type="protein sequence ID" value="KAG6508976.1"/>
    <property type="molecule type" value="Genomic_DNA"/>
</dbReference>
<evidence type="ECO:0000313" key="4">
    <source>
        <dbReference type="Proteomes" id="UP000734854"/>
    </source>
</evidence>
<reference evidence="3 4" key="1">
    <citation type="submission" date="2020-08" db="EMBL/GenBank/DDBJ databases">
        <title>Plant Genome Project.</title>
        <authorList>
            <person name="Zhang R.-G."/>
        </authorList>
    </citation>
    <scope>NUCLEOTIDE SEQUENCE [LARGE SCALE GENOMIC DNA]</scope>
    <source>
        <tissue evidence="3">Rhizome</tissue>
    </source>
</reference>
<organism evidence="3 4">
    <name type="scientific">Zingiber officinale</name>
    <name type="common">Ginger</name>
    <name type="synonym">Amomum zingiber</name>
    <dbReference type="NCBI Taxonomy" id="94328"/>
    <lineage>
        <taxon>Eukaryota</taxon>
        <taxon>Viridiplantae</taxon>
        <taxon>Streptophyta</taxon>
        <taxon>Embryophyta</taxon>
        <taxon>Tracheophyta</taxon>
        <taxon>Spermatophyta</taxon>
        <taxon>Magnoliopsida</taxon>
        <taxon>Liliopsida</taxon>
        <taxon>Zingiberales</taxon>
        <taxon>Zingiberaceae</taxon>
        <taxon>Zingiber</taxon>
    </lineage>
</organism>
<dbReference type="GO" id="GO:0012505">
    <property type="term" value="C:endomembrane system"/>
    <property type="evidence" value="ECO:0007669"/>
    <property type="project" value="UniProtKB-SubCell"/>
</dbReference>
<dbReference type="AlphaFoldDB" id="A0A8J5GJE9"/>